<evidence type="ECO:0000313" key="1">
    <source>
        <dbReference type="EMBL" id="NXG20191.1"/>
    </source>
</evidence>
<comment type="caution">
    <text evidence="1">The sequence shown here is derived from an EMBL/GenBank/DDBJ whole genome shotgun (WGS) entry which is preliminary data.</text>
</comment>
<gene>
    <name evidence="1" type="primary">Tex33</name>
    <name evidence="1" type="ORF">GRAVAR_R09005</name>
</gene>
<dbReference type="PANTHER" id="PTHR31702:SF2">
    <property type="entry name" value="TESTIS-EXPRESSED PROTEIN 33"/>
    <property type="match status" value="1"/>
</dbReference>
<proteinExistence type="predicted"/>
<keyword evidence="2" id="KW-1185">Reference proteome</keyword>
<dbReference type="InterPro" id="IPR029234">
    <property type="entry name" value="CIMIP4"/>
</dbReference>
<dbReference type="AlphaFoldDB" id="A0A7K8ZWF1"/>
<name>A0A7K8ZWF1_9PASS</name>
<organism evidence="1 2">
    <name type="scientific">Grallaria varia</name>
    <name type="common">variegated antpitta</name>
    <dbReference type="NCBI Taxonomy" id="117165"/>
    <lineage>
        <taxon>Eukaryota</taxon>
        <taxon>Metazoa</taxon>
        <taxon>Chordata</taxon>
        <taxon>Craniata</taxon>
        <taxon>Vertebrata</taxon>
        <taxon>Euteleostomi</taxon>
        <taxon>Archelosauria</taxon>
        <taxon>Archosauria</taxon>
        <taxon>Dinosauria</taxon>
        <taxon>Saurischia</taxon>
        <taxon>Theropoda</taxon>
        <taxon>Coelurosauria</taxon>
        <taxon>Aves</taxon>
        <taxon>Neognathae</taxon>
        <taxon>Neoaves</taxon>
        <taxon>Telluraves</taxon>
        <taxon>Australaves</taxon>
        <taxon>Passeriformes</taxon>
        <taxon>Formicariidae</taxon>
        <taxon>Grallaria</taxon>
    </lineage>
</organism>
<reference evidence="1 2" key="1">
    <citation type="submission" date="2019-09" db="EMBL/GenBank/DDBJ databases">
        <title>Bird 10,000 Genomes (B10K) Project - Family phase.</title>
        <authorList>
            <person name="Zhang G."/>
        </authorList>
    </citation>
    <scope>NUCLEOTIDE SEQUENCE [LARGE SCALE GENOMIC DNA]</scope>
    <source>
        <strain evidence="1">B10K-DU-001-02</strain>
        <tissue evidence="1">Muscle</tissue>
    </source>
</reference>
<sequence>SDYQQLGYYLRSNLFQGVPLKTRSLVKDSYTPDVFQKAIRDPKNWHGKKIYELGKWYEKYFIDLRVQKAMADKYG</sequence>
<accession>A0A7K8ZWF1</accession>
<dbReference type="Proteomes" id="UP000591535">
    <property type="component" value="Unassembled WGS sequence"/>
</dbReference>
<dbReference type="PANTHER" id="PTHR31702">
    <property type="entry name" value="TESTIS-EXPRESSED PROTEIN 33"/>
    <property type="match status" value="1"/>
</dbReference>
<feature type="non-terminal residue" evidence="1">
    <location>
        <position position="75"/>
    </location>
</feature>
<protein>
    <submittedName>
        <fullName evidence="1">TEX33 protein</fullName>
    </submittedName>
</protein>
<dbReference type="EMBL" id="VWZG01007161">
    <property type="protein sequence ID" value="NXG20191.1"/>
    <property type="molecule type" value="Genomic_DNA"/>
</dbReference>
<dbReference type="Pfam" id="PF15400">
    <property type="entry name" value="TEX33"/>
    <property type="match status" value="1"/>
</dbReference>
<feature type="non-terminal residue" evidence="1">
    <location>
        <position position="1"/>
    </location>
</feature>
<evidence type="ECO:0000313" key="2">
    <source>
        <dbReference type="Proteomes" id="UP000591535"/>
    </source>
</evidence>